<dbReference type="GO" id="GO:0030488">
    <property type="term" value="P:tRNA methylation"/>
    <property type="evidence" value="ECO:0007669"/>
    <property type="project" value="InterPro"/>
</dbReference>
<protein>
    <recommendedName>
        <fullName evidence="2">tRNA (adenine(58)-N(1))-methyltransferase catalytic subunit TRM61</fullName>
        <ecNumber evidence="1">2.1.1.220</ecNumber>
    </recommendedName>
    <alternativeName>
        <fullName evidence="7">tRNA(m1A58)-methyltransferase subunit TRM61</fullName>
    </alternativeName>
</protein>
<dbReference type="CDD" id="cd02440">
    <property type="entry name" value="AdoMet_MTases"/>
    <property type="match status" value="1"/>
</dbReference>
<dbReference type="InterPro" id="IPR049470">
    <property type="entry name" value="TRM61_C"/>
</dbReference>
<dbReference type="PANTHER" id="PTHR12133">
    <property type="entry name" value="TRNA (ADENINE(58)-N(1))-METHYLTRANSFERASE"/>
    <property type="match status" value="1"/>
</dbReference>
<evidence type="ECO:0000256" key="6">
    <source>
        <dbReference type="ARBA" id="ARBA00022694"/>
    </source>
</evidence>
<evidence type="ECO:0000256" key="1">
    <source>
        <dbReference type="ARBA" id="ARBA00012796"/>
    </source>
</evidence>
<feature type="domain" description="tRNA (adenine(58)-N(1))-methyltransferase catalytic subunit TRM61 C-terminal" evidence="9">
    <location>
        <begin position="285"/>
        <end position="465"/>
    </location>
</feature>
<sequence>MKYFSTITKLSRFLYPRSYRSYQNVIQKKGYRTSIDDDVVKIKIPKNKARDSVVIDSSFGFPVKPAKEKKGIERVIQLEPRKVKFDDLEFKRDRDKDMVPKELGIRRRKTIDLEFEREEDMVLKNKKLKLISAKDVAGQESMSERDRDMVPVNEKPKSISNKVVVQDSTKKEKTTIKLKKMETNHKITTLANGIPNVTTGIAPDILDKLDRSYFREGDMVILRDTKRSEGQKRKLIGPLKRGSKSKEKNSEVIEHDLIIGQPIRSMIKTMQKKPKNRKIYALHFPTLEEYCLLIPRTKTPTYAKDASTIITLLDINPYSRIMEAGTGNASLTLYLARALYPLGHLHSIDIDPVSSENAKKAFKNFSRGIYSDVVKFSTGKCSDVIDAIDEEYDGVALDMPEPLNELPSIISKLKIDRFMVCYLPNMTQVLTLCQLIRKQKLRLGLERVLEIQWRPWEIKATVIRSRMNSKEVSVKELINKDEIPDEALGYVCRPSHEPTAHTAFLVHLKKISELPMQTKDINDAEDDNSDNHDVENDTDDDNSDNYDIENNTEDGDS</sequence>
<organism evidence="10 11">
    <name type="scientific">Diversispora eburnea</name>
    <dbReference type="NCBI Taxonomy" id="1213867"/>
    <lineage>
        <taxon>Eukaryota</taxon>
        <taxon>Fungi</taxon>
        <taxon>Fungi incertae sedis</taxon>
        <taxon>Mucoromycota</taxon>
        <taxon>Glomeromycotina</taxon>
        <taxon>Glomeromycetes</taxon>
        <taxon>Diversisporales</taxon>
        <taxon>Diversisporaceae</taxon>
        <taxon>Diversispora</taxon>
    </lineage>
</organism>
<keyword evidence="5" id="KW-0949">S-adenosyl-L-methionine</keyword>
<dbReference type="AlphaFoldDB" id="A0A9N9FVT1"/>
<proteinExistence type="predicted"/>
<evidence type="ECO:0000256" key="5">
    <source>
        <dbReference type="ARBA" id="ARBA00022691"/>
    </source>
</evidence>
<evidence type="ECO:0000256" key="4">
    <source>
        <dbReference type="ARBA" id="ARBA00022679"/>
    </source>
</evidence>
<comment type="caution">
    <text evidence="10">The sequence shown here is derived from an EMBL/GenBank/DDBJ whole genome shotgun (WGS) entry which is preliminary data.</text>
</comment>
<evidence type="ECO:0000313" key="11">
    <source>
        <dbReference type="Proteomes" id="UP000789706"/>
    </source>
</evidence>
<evidence type="ECO:0000256" key="7">
    <source>
        <dbReference type="ARBA" id="ARBA00033309"/>
    </source>
</evidence>
<feature type="region of interest" description="Disordered" evidence="8">
    <location>
        <begin position="517"/>
        <end position="557"/>
    </location>
</feature>
<keyword evidence="6" id="KW-0819">tRNA processing</keyword>
<gene>
    <name evidence="10" type="ORF">DEBURN_LOCUS7519</name>
</gene>
<evidence type="ECO:0000256" key="3">
    <source>
        <dbReference type="ARBA" id="ARBA00022603"/>
    </source>
</evidence>
<dbReference type="Gene3D" id="3.40.50.150">
    <property type="entry name" value="Vaccinia Virus protein VP39"/>
    <property type="match status" value="1"/>
</dbReference>
<accession>A0A9N9FVT1</accession>
<dbReference type="GO" id="GO:0005739">
    <property type="term" value="C:mitochondrion"/>
    <property type="evidence" value="ECO:0007669"/>
    <property type="project" value="TreeGrafter"/>
</dbReference>
<keyword evidence="11" id="KW-1185">Reference proteome</keyword>
<feature type="compositionally biased region" description="Acidic residues" evidence="8">
    <location>
        <begin position="536"/>
        <end position="557"/>
    </location>
</feature>
<dbReference type="OrthoDB" id="5585464at2759"/>
<dbReference type="PANTHER" id="PTHR12133:SF1">
    <property type="entry name" value="TRNA (ADENINE(58)-N(1))-METHYLTRANSFERASE, MITOCHONDRIAL"/>
    <property type="match status" value="1"/>
</dbReference>
<dbReference type="GO" id="GO:0160107">
    <property type="term" value="F:tRNA (adenine(58)-N1)-methyltransferase activity"/>
    <property type="evidence" value="ECO:0007669"/>
    <property type="project" value="UniProtKB-EC"/>
</dbReference>
<dbReference type="EMBL" id="CAJVPK010000919">
    <property type="protein sequence ID" value="CAG8559578.1"/>
    <property type="molecule type" value="Genomic_DNA"/>
</dbReference>
<dbReference type="Proteomes" id="UP000789706">
    <property type="component" value="Unassembled WGS sequence"/>
</dbReference>
<evidence type="ECO:0000313" key="10">
    <source>
        <dbReference type="EMBL" id="CAG8559578.1"/>
    </source>
</evidence>
<dbReference type="SUPFAM" id="SSF53335">
    <property type="entry name" value="S-adenosyl-L-methionine-dependent methyltransferases"/>
    <property type="match status" value="1"/>
</dbReference>
<keyword evidence="3" id="KW-0489">Methyltransferase</keyword>
<evidence type="ECO:0000259" key="9">
    <source>
        <dbReference type="Pfam" id="PF08704"/>
    </source>
</evidence>
<evidence type="ECO:0000256" key="2">
    <source>
        <dbReference type="ARBA" id="ARBA00015963"/>
    </source>
</evidence>
<dbReference type="PROSITE" id="PS51620">
    <property type="entry name" value="SAM_TRM61"/>
    <property type="match status" value="1"/>
</dbReference>
<evidence type="ECO:0000256" key="8">
    <source>
        <dbReference type="SAM" id="MobiDB-lite"/>
    </source>
</evidence>
<keyword evidence="4" id="KW-0808">Transferase</keyword>
<dbReference type="GO" id="GO:0031515">
    <property type="term" value="C:tRNA (m1A) methyltransferase complex"/>
    <property type="evidence" value="ECO:0007669"/>
    <property type="project" value="InterPro"/>
</dbReference>
<dbReference type="Pfam" id="PF08704">
    <property type="entry name" value="GCD14"/>
    <property type="match status" value="1"/>
</dbReference>
<dbReference type="InterPro" id="IPR014816">
    <property type="entry name" value="tRNA_MeTrfase_Gcd14"/>
</dbReference>
<reference evidence="10" key="1">
    <citation type="submission" date="2021-06" db="EMBL/GenBank/DDBJ databases">
        <authorList>
            <person name="Kallberg Y."/>
            <person name="Tangrot J."/>
            <person name="Rosling A."/>
        </authorList>
    </citation>
    <scope>NUCLEOTIDE SEQUENCE</scope>
    <source>
        <strain evidence="10">AZ414A</strain>
    </source>
</reference>
<name>A0A9N9FVT1_9GLOM</name>
<dbReference type="EC" id="2.1.1.220" evidence="1"/>
<dbReference type="InterPro" id="IPR029063">
    <property type="entry name" value="SAM-dependent_MTases_sf"/>
</dbReference>